<keyword evidence="3" id="KW-0732">Signal</keyword>
<keyword evidence="2" id="KW-0964">Secreted</keyword>
<dbReference type="eggNOG" id="ENOG502R5SH">
    <property type="taxonomic scope" value="Eukaryota"/>
</dbReference>
<dbReference type="Proteomes" id="UP000006038">
    <property type="component" value="Chromosome 4"/>
</dbReference>
<evidence type="ECO:0000256" key="4">
    <source>
        <dbReference type="SAM" id="MobiDB-lite"/>
    </source>
</evidence>
<dbReference type="OMA" id="RTMQTSY"/>
<keyword evidence="7" id="KW-1185">Reference proteome</keyword>
<dbReference type="GO" id="GO:0010227">
    <property type="term" value="P:floral organ abscission"/>
    <property type="evidence" value="ECO:0007669"/>
    <property type="project" value="InterPro"/>
</dbReference>
<dbReference type="InterPro" id="IPR039639">
    <property type="entry name" value="IDA-like"/>
</dbReference>
<accession>J3M2V4</accession>
<keyword evidence="5" id="KW-1133">Transmembrane helix</keyword>
<evidence type="ECO:0000256" key="1">
    <source>
        <dbReference type="ARBA" id="ARBA00004239"/>
    </source>
</evidence>
<name>J3M2V4_ORYBR</name>
<comment type="subcellular location">
    <subcellularLocation>
        <location evidence="1">Secreted</location>
        <location evidence="1">Extracellular space</location>
    </subcellularLocation>
</comment>
<keyword evidence="5" id="KW-0812">Transmembrane</keyword>
<feature type="transmembrane region" description="Helical" evidence="5">
    <location>
        <begin position="31"/>
        <end position="49"/>
    </location>
</feature>
<keyword evidence="5" id="KW-0472">Membrane</keyword>
<reference evidence="6" key="1">
    <citation type="journal article" date="2013" name="Nat. Commun.">
        <title>Whole-genome sequencing of Oryza brachyantha reveals mechanisms underlying Oryza genome evolution.</title>
        <authorList>
            <person name="Chen J."/>
            <person name="Huang Q."/>
            <person name="Gao D."/>
            <person name="Wang J."/>
            <person name="Lang Y."/>
            <person name="Liu T."/>
            <person name="Li B."/>
            <person name="Bai Z."/>
            <person name="Luis Goicoechea J."/>
            <person name="Liang C."/>
            <person name="Chen C."/>
            <person name="Zhang W."/>
            <person name="Sun S."/>
            <person name="Liao Y."/>
            <person name="Zhang X."/>
            <person name="Yang L."/>
            <person name="Song C."/>
            <person name="Wang M."/>
            <person name="Shi J."/>
            <person name="Liu G."/>
            <person name="Liu J."/>
            <person name="Zhou H."/>
            <person name="Zhou W."/>
            <person name="Yu Q."/>
            <person name="An N."/>
            <person name="Chen Y."/>
            <person name="Cai Q."/>
            <person name="Wang B."/>
            <person name="Liu B."/>
            <person name="Min J."/>
            <person name="Huang Y."/>
            <person name="Wu H."/>
            <person name="Li Z."/>
            <person name="Zhang Y."/>
            <person name="Yin Y."/>
            <person name="Song W."/>
            <person name="Jiang J."/>
            <person name="Jackson S.A."/>
            <person name="Wing R.A."/>
            <person name="Wang J."/>
            <person name="Chen M."/>
        </authorList>
    </citation>
    <scope>NUCLEOTIDE SEQUENCE [LARGE SCALE GENOMIC DNA]</scope>
    <source>
        <strain evidence="6">cv. IRGC 101232</strain>
    </source>
</reference>
<dbReference type="PANTHER" id="PTHR33599:SF20">
    <property type="entry name" value="PROTEIN IDA"/>
    <property type="match status" value="1"/>
</dbReference>
<dbReference type="EnsemblPlants" id="OB04G37290.1">
    <property type="protein sequence ID" value="OB04G37290.1"/>
    <property type="gene ID" value="OB04G37290"/>
</dbReference>
<evidence type="ECO:0000256" key="5">
    <source>
        <dbReference type="SAM" id="Phobius"/>
    </source>
</evidence>
<dbReference type="GO" id="GO:0005576">
    <property type="term" value="C:extracellular region"/>
    <property type="evidence" value="ECO:0007669"/>
    <property type="project" value="UniProtKB-SubCell"/>
</dbReference>
<reference evidence="6" key="2">
    <citation type="submission" date="2013-04" db="UniProtKB">
        <authorList>
            <consortium name="EnsemblPlants"/>
        </authorList>
    </citation>
    <scope>IDENTIFICATION</scope>
</reference>
<feature type="region of interest" description="Disordered" evidence="4">
    <location>
        <begin position="83"/>
        <end position="112"/>
    </location>
</feature>
<dbReference type="PANTHER" id="PTHR33599">
    <property type="entry name" value="PROTEIN IDA-LIKE 5"/>
    <property type="match status" value="1"/>
</dbReference>
<organism evidence="6">
    <name type="scientific">Oryza brachyantha</name>
    <name type="common">malo sina</name>
    <dbReference type="NCBI Taxonomy" id="4533"/>
    <lineage>
        <taxon>Eukaryota</taxon>
        <taxon>Viridiplantae</taxon>
        <taxon>Streptophyta</taxon>
        <taxon>Embryophyta</taxon>
        <taxon>Tracheophyta</taxon>
        <taxon>Spermatophyta</taxon>
        <taxon>Magnoliopsida</taxon>
        <taxon>Liliopsida</taxon>
        <taxon>Poales</taxon>
        <taxon>Poaceae</taxon>
        <taxon>BOP clade</taxon>
        <taxon>Oryzoideae</taxon>
        <taxon>Oryzeae</taxon>
        <taxon>Oryzinae</taxon>
        <taxon>Oryza</taxon>
    </lineage>
</organism>
<dbReference type="AlphaFoldDB" id="J3M2V4"/>
<sequence>FHQPLTVCSSSFQTLSAQESRYQMAHPRRRIAIALLFLLAATFFFARCVDGARSMQTSYLNKPPSVSTATAVSSGRLFGYLPRAKLIPPSGPSERHNDVGPESDGDELIRKP</sequence>
<evidence type="ECO:0000313" key="7">
    <source>
        <dbReference type="Proteomes" id="UP000006038"/>
    </source>
</evidence>
<evidence type="ECO:0000256" key="3">
    <source>
        <dbReference type="ARBA" id="ARBA00022729"/>
    </source>
</evidence>
<protein>
    <submittedName>
        <fullName evidence="6">Uncharacterized protein</fullName>
    </submittedName>
</protein>
<evidence type="ECO:0000313" key="6">
    <source>
        <dbReference type="EnsemblPlants" id="OB04G37290.1"/>
    </source>
</evidence>
<proteinExistence type="predicted"/>
<dbReference type="Gramene" id="OB04G37290.1">
    <property type="protein sequence ID" value="OB04G37290.1"/>
    <property type="gene ID" value="OB04G37290"/>
</dbReference>
<dbReference type="HOGENOM" id="CLU_172258_0_0_1"/>
<evidence type="ECO:0000256" key="2">
    <source>
        <dbReference type="ARBA" id="ARBA00022525"/>
    </source>
</evidence>